<dbReference type="SUPFAM" id="SSF50494">
    <property type="entry name" value="Trypsin-like serine proteases"/>
    <property type="match status" value="1"/>
</dbReference>
<organism evidence="2 3">
    <name type="scientific">Rubripirellula reticaptiva</name>
    <dbReference type="NCBI Taxonomy" id="2528013"/>
    <lineage>
        <taxon>Bacteria</taxon>
        <taxon>Pseudomonadati</taxon>
        <taxon>Planctomycetota</taxon>
        <taxon>Planctomycetia</taxon>
        <taxon>Pirellulales</taxon>
        <taxon>Pirellulaceae</taxon>
        <taxon>Rubripirellula</taxon>
    </lineage>
</organism>
<keyword evidence="1" id="KW-1133">Transmembrane helix</keyword>
<evidence type="ECO:0008006" key="4">
    <source>
        <dbReference type="Google" id="ProtNLM"/>
    </source>
</evidence>
<evidence type="ECO:0000313" key="3">
    <source>
        <dbReference type="Proteomes" id="UP000317977"/>
    </source>
</evidence>
<dbReference type="Pfam" id="PF13365">
    <property type="entry name" value="Trypsin_2"/>
    <property type="match status" value="1"/>
</dbReference>
<dbReference type="Proteomes" id="UP000317977">
    <property type="component" value="Unassembled WGS sequence"/>
</dbReference>
<dbReference type="Gene3D" id="2.40.10.10">
    <property type="entry name" value="Trypsin-like serine proteases"/>
    <property type="match status" value="1"/>
</dbReference>
<dbReference type="RefSeq" id="WP_146535723.1">
    <property type="nucleotide sequence ID" value="NZ_SJPX01000004.1"/>
</dbReference>
<reference evidence="2 3" key="1">
    <citation type="submission" date="2019-02" db="EMBL/GenBank/DDBJ databases">
        <title>Deep-cultivation of Planctomycetes and their phenomic and genomic characterization uncovers novel biology.</title>
        <authorList>
            <person name="Wiegand S."/>
            <person name="Jogler M."/>
            <person name="Boedeker C."/>
            <person name="Pinto D."/>
            <person name="Vollmers J."/>
            <person name="Rivas-Marin E."/>
            <person name="Kohn T."/>
            <person name="Peeters S.H."/>
            <person name="Heuer A."/>
            <person name="Rast P."/>
            <person name="Oberbeckmann S."/>
            <person name="Bunk B."/>
            <person name="Jeske O."/>
            <person name="Meyerdierks A."/>
            <person name="Storesund J.E."/>
            <person name="Kallscheuer N."/>
            <person name="Luecker S."/>
            <person name="Lage O.M."/>
            <person name="Pohl T."/>
            <person name="Merkel B.J."/>
            <person name="Hornburger P."/>
            <person name="Mueller R.-W."/>
            <person name="Bruemmer F."/>
            <person name="Labrenz M."/>
            <person name="Spormann A.M."/>
            <person name="Op Den Camp H."/>
            <person name="Overmann J."/>
            <person name="Amann R."/>
            <person name="Jetten M.S.M."/>
            <person name="Mascher T."/>
            <person name="Medema M.H."/>
            <person name="Devos D.P."/>
            <person name="Kaster A.-K."/>
            <person name="Ovreas L."/>
            <person name="Rohde M."/>
            <person name="Galperin M.Y."/>
            <person name="Jogler C."/>
        </authorList>
    </citation>
    <scope>NUCLEOTIDE SEQUENCE [LARGE SCALE GENOMIC DNA]</scope>
    <source>
        <strain evidence="2 3">Poly59</strain>
    </source>
</reference>
<gene>
    <name evidence="2" type="ORF">Poly59_40850</name>
</gene>
<dbReference type="InterPro" id="IPR009003">
    <property type="entry name" value="Peptidase_S1_PA"/>
</dbReference>
<keyword evidence="1" id="KW-0472">Membrane</keyword>
<evidence type="ECO:0000256" key="1">
    <source>
        <dbReference type="SAM" id="Phobius"/>
    </source>
</evidence>
<feature type="transmembrane region" description="Helical" evidence="1">
    <location>
        <begin position="307"/>
        <end position="328"/>
    </location>
</feature>
<dbReference type="EMBL" id="SJPX01000004">
    <property type="protein sequence ID" value="TWU49470.1"/>
    <property type="molecule type" value="Genomic_DNA"/>
</dbReference>
<keyword evidence="3" id="KW-1185">Reference proteome</keyword>
<evidence type="ECO:0000313" key="2">
    <source>
        <dbReference type="EMBL" id="TWU49470.1"/>
    </source>
</evidence>
<dbReference type="InterPro" id="IPR043504">
    <property type="entry name" value="Peptidase_S1_PA_chymotrypsin"/>
</dbReference>
<dbReference type="OrthoDB" id="447561at2"/>
<dbReference type="AlphaFoldDB" id="A0A5C6EM50"/>
<feature type="transmembrane region" description="Helical" evidence="1">
    <location>
        <begin position="334"/>
        <end position="354"/>
    </location>
</feature>
<sequence length="462" mass="50999">MPRRKSISWYIEARSSKTASAVVACGSAVAVVLTPPGDKVAPRRFLLTCCHCVRAPVGSGDEPRGQLLPHILCWPHGRGYSPIRSDDDWPSSSRDGSWSATIVDIYDRPEDVLTQDQIGPGVDWILLNIDEASFQEYETVHQWSDTGHDDVSIVGFPEGNRHWHVGSRVEAEEVPGFRLEVTPESPAQTRLSGPAETAPGMSGGGMFNADGELVGIHRSRRRVGNSVGGVSAAHIAHELQLHGYRIASFQPVPKRRSVQESAVDFVSFIANIRSIESNLLKLVLAAPFLDLILKVGPSLTDRTVTSFIIVLLQAVAYLLVFILCTQFLRLRRSIVPVVVCGALFVATLMGYGHFRNEYVVTIEQKSDEGIEQFSTQEVIGARDVFQPGFESLANKPPREWLRDFPNPESVQPIDSIRSSKMKLWWSWIGVWLFGSLTLGFFLFKSGPLPQFDEGMSTTSEGA</sequence>
<proteinExistence type="predicted"/>
<accession>A0A5C6EM50</accession>
<comment type="caution">
    <text evidence="2">The sequence shown here is derived from an EMBL/GenBank/DDBJ whole genome shotgun (WGS) entry which is preliminary data.</text>
</comment>
<name>A0A5C6EM50_9BACT</name>
<feature type="transmembrane region" description="Helical" evidence="1">
    <location>
        <begin position="423"/>
        <end position="443"/>
    </location>
</feature>
<keyword evidence="1" id="KW-0812">Transmembrane</keyword>
<protein>
    <recommendedName>
        <fullName evidence="4">Trypsin</fullName>
    </recommendedName>
</protein>